<dbReference type="PANTHER" id="PTHR48081">
    <property type="entry name" value="AB HYDROLASE SUPERFAMILY PROTEIN C4A8.06C"/>
    <property type="match status" value="1"/>
</dbReference>
<dbReference type="RefSeq" id="WP_071719713.1">
    <property type="nucleotide sequence ID" value="NZ_CBCSHB010000026.1"/>
</dbReference>
<protein>
    <submittedName>
        <fullName evidence="4">Lipase</fullName>
    </submittedName>
</protein>
<keyword evidence="2" id="KW-0472">Membrane</keyword>
<evidence type="ECO:0000256" key="2">
    <source>
        <dbReference type="SAM" id="Phobius"/>
    </source>
</evidence>
<evidence type="ECO:0000259" key="3">
    <source>
        <dbReference type="Pfam" id="PF20434"/>
    </source>
</evidence>
<gene>
    <name evidence="4" type="ORF">BAU28_16085</name>
</gene>
<accession>A0A1J9VJI6</accession>
<dbReference type="Pfam" id="PF20434">
    <property type="entry name" value="BD-FAE"/>
    <property type="match status" value="1"/>
</dbReference>
<evidence type="ECO:0000313" key="4">
    <source>
        <dbReference type="EMBL" id="OJD76333.1"/>
    </source>
</evidence>
<feature type="domain" description="BD-FAE-like" evidence="3">
    <location>
        <begin position="167"/>
        <end position="364"/>
    </location>
</feature>
<feature type="transmembrane region" description="Helical" evidence="2">
    <location>
        <begin position="90"/>
        <end position="111"/>
    </location>
</feature>
<proteinExistence type="predicted"/>
<dbReference type="InterPro" id="IPR049492">
    <property type="entry name" value="BD-FAE-like_dom"/>
</dbReference>
<evidence type="ECO:0000256" key="1">
    <source>
        <dbReference type="ARBA" id="ARBA00022801"/>
    </source>
</evidence>
<organism evidence="4 5">
    <name type="scientific">Bacillus paramycoides</name>
    <dbReference type="NCBI Taxonomy" id="2026194"/>
    <lineage>
        <taxon>Bacteria</taxon>
        <taxon>Bacillati</taxon>
        <taxon>Bacillota</taxon>
        <taxon>Bacilli</taxon>
        <taxon>Bacillales</taxon>
        <taxon>Bacillaceae</taxon>
        <taxon>Bacillus</taxon>
        <taxon>Bacillus cereus group</taxon>
    </lineage>
</organism>
<keyword evidence="2" id="KW-0812">Transmembrane</keyword>
<dbReference type="AlphaFoldDB" id="A0A1J9VJI6"/>
<dbReference type="Gene3D" id="3.40.50.1820">
    <property type="entry name" value="alpha/beta hydrolase"/>
    <property type="match status" value="1"/>
</dbReference>
<dbReference type="InterPro" id="IPR029058">
    <property type="entry name" value="AB_hydrolase_fold"/>
</dbReference>
<name>A0A1J9VJI6_9BACI</name>
<evidence type="ECO:0000313" key="5">
    <source>
        <dbReference type="Proteomes" id="UP000182788"/>
    </source>
</evidence>
<comment type="caution">
    <text evidence="4">The sequence shown here is derived from an EMBL/GenBank/DDBJ whole genome shotgun (WGS) entry which is preliminary data.</text>
</comment>
<feature type="transmembrane region" description="Helical" evidence="2">
    <location>
        <begin position="61"/>
        <end position="83"/>
    </location>
</feature>
<reference evidence="4 5" key="1">
    <citation type="submission" date="2016-06" db="EMBL/GenBank/DDBJ databases">
        <title>First insights into the genetic diversity and population structure of in the Bacillus cereus group bacteria from diverse marine environments.</title>
        <authorList>
            <person name="Liu Y."/>
            <person name="Lai Q."/>
            <person name="Shao Z."/>
        </authorList>
    </citation>
    <scope>NUCLEOTIDE SEQUENCE [LARGE SCALE GENOMIC DNA]</scope>
    <source>
        <strain evidence="4 5">NH24A2</strain>
    </source>
</reference>
<sequence>MKKKQQKQSTSWRPRGFIQWFLTVLTVLALAFIGSLAYYIWNPSDFNVTLRISNIMSLLAMFALQMPMFLVILTLFIIVLLILAVWKKALIARALLIPQLLLVLFLIIAPITQTLNYAKNENVSVSLSSHFFGKTEITSKVTQDVVYGTTSDGVELKLDVWPAHGDSKKSLHPAVIMLHGGGWVEGDKGGSPHWYQRLSELGYTVFDVQYRMPPHAGWKDEVGDVKSAIGWVVEHADTYKIDPKKINVMGQSAGGNLAMLAAYSMGDEQLPPSTSISPVPINSVINIYGPSDMTEFYKNKRSPDYAEDVLKKYIKGTPSQFPDRYKILSPISYINENTPPTISFYGTSDRVVPDEQGKSLDRKLRENSVSHEFYLLPGADHVFDAKSGSLNTQFAFEKVKAFLQKYN</sequence>
<feature type="transmembrane region" description="Helical" evidence="2">
    <location>
        <begin position="20"/>
        <end position="41"/>
    </location>
</feature>
<keyword evidence="1" id="KW-0378">Hydrolase</keyword>
<dbReference type="EMBL" id="MAOI01000089">
    <property type="protein sequence ID" value="OJD76333.1"/>
    <property type="molecule type" value="Genomic_DNA"/>
</dbReference>
<dbReference type="InterPro" id="IPR050300">
    <property type="entry name" value="GDXG_lipolytic_enzyme"/>
</dbReference>
<dbReference type="GO" id="GO:0016787">
    <property type="term" value="F:hydrolase activity"/>
    <property type="evidence" value="ECO:0007669"/>
    <property type="project" value="UniProtKB-KW"/>
</dbReference>
<keyword evidence="2" id="KW-1133">Transmembrane helix</keyword>
<dbReference type="SUPFAM" id="SSF53474">
    <property type="entry name" value="alpha/beta-Hydrolases"/>
    <property type="match status" value="1"/>
</dbReference>
<dbReference type="GeneID" id="87593640"/>
<dbReference type="Proteomes" id="UP000182788">
    <property type="component" value="Unassembled WGS sequence"/>
</dbReference>